<dbReference type="PANTHER" id="PTHR22847">
    <property type="entry name" value="WD40 REPEAT PROTEIN"/>
    <property type="match status" value="1"/>
</dbReference>
<evidence type="ECO:0000256" key="5">
    <source>
        <dbReference type="ARBA" id="ARBA00043913"/>
    </source>
</evidence>
<evidence type="ECO:0000313" key="8">
    <source>
        <dbReference type="Proteomes" id="UP000250266"/>
    </source>
</evidence>
<evidence type="ECO:0000256" key="6">
    <source>
        <dbReference type="PROSITE-ProRule" id="PRU00221"/>
    </source>
</evidence>
<reference evidence="7 8" key="1">
    <citation type="journal article" date="2016" name="Nat. Commun.">
        <title>Ectomycorrhizal ecology is imprinted in the genome of the dominant symbiotic fungus Cenococcum geophilum.</title>
        <authorList>
            <consortium name="DOE Joint Genome Institute"/>
            <person name="Peter M."/>
            <person name="Kohler A."/>
            <person name="Ohm R.A."/>
            <person name="Kuo A."/>
            <person name="Krutzmann J."/>
            <person name="Morin E."/>
            <person name="Arend M."/>
            <person name="Barry K.W."/>
            <person name="Binder M."/>
            <person name="Choi C."/>
            <person name="Clum A."/>
            <person name="Copeland A."/>
            <person name="Grisel N."/>
            <person name="Haridas S."/>
            <person name="Kipfer T."/>
            <person name="LaButti K."/>
            <person name="Lindquist E."/>
            <person name="Lipzen A."/>
            <person name="Maire R."/>
            <person name="Meier B."/>
            <person name="Mihaltcheva S."/>
            <person name="Molinier V."/>
            <person name="Murat C."/>
            <person name="Poggeler S."/>
            <person name="Quandt C.A."/>
            <person name="Sperisen C."/>
            <person name="Tritt A."/>
            <person name="Tisserant E."/>
            <person name="Crous P.W."/>
            <person name="Henrissat B."/>
            <person name="Nehls U."/>
            <person name="Egli S."/>
            <person name="Spatafora J.W."/>
            <person name="Grigoriev I.V."/>
            <person name="Martin F.M."/>
        </authorList>
    </citation>
    <scope>NUCLEOTIDE SEQUENCE [LARGE SCALE GENOMIC DNA]</scope>
    <source>
        <strain evidence="7 8">CBS 459.81</strain>
    </source>
</reference>
<dbReference type="PROSITE" id="PS50082">
    <property type="entry name" value="WD_REPEATS_2"/>
    <property type="match status" value="2"/>
</dbReference>
<dbReference type="OrthoDB" id="538223at2759"/>
<dbReference type="GO" id="GO:1990234">
    <property type="term" value="C:transferase complex"/>
    <property type="evidence" value="ECO:0007669"/>
    <property type="project" value="UniProtKB-ARBA"/>
</dbReference>
<keyword evidence="2" id="KW-0677">Repeat</keyword>
<dbReference type="AlphaFoldDB" id="A0A8E2E9W1"/>
<evidence type="ECO:0000256" key="4">
    <source>
        <dbReference type="ARBA" id="ARBA00039789"/>
    </source>
</evidence>
<organism evidence="7 8">
    <name type="scientific">Lepidopterella palustris CBS 459.81</name>
    <dbReference type="NCBI Taxonomy" id="1314670"/>
    <lineage>
        <taxon>Eukaryota</taxon>
        <taxon>Fungi</taxon>
        <taxon>Dikarya</taxon>
        <taxon>Ascomycota</taxon>
        <taxon>Pezizomycotina</taxon>
        <taxon>Dothideomycetes</taxon>
        <taxon>Pleosporomycetidae</taxon>
        <taxon>Mytilinidiales</taxon>
        <taxon>Argynnaceae</taxon>
        <taxon>Lepidopterella</taxon>
    </lineage>
</organism>
<feature type="non-terminal residue" evidence="7">
    <location>
        <position position="1"/>
    </location>
</feature>
<dbReference type="SUPFAM" id="SSF50978">
    <property type="entry name" value="WD40 repeat-like"/>
    <property type="match status" value="1"/>
</dbReference>
<name>A0A8E2E9W1_9PEZI</name>
<accession>A0A8E2E9W1</accession>
<dbReference type="InterPro" id="IPR019775">
    <property type="entry name" value="WD40_repeat_CS"/>
</dbReference>
<proteinExistence type="inferred from homology"/>
<dbReference type="SMART" id="SM00320">
    <property type="entry name" value="WD40"/>
    <property type="match status" value="2"/>
</dbReference>
<dbReference type="Gene3D" id="2.130.10.10">
    <property type="entry name" value="YVTN repeat-like/Quinoprotein amine dehydrogenase"/>
    <property type="match status" value="1"/>
</dbReference>
<dbReference type="Pfam" id="PF00400">
    <property type="entry name" value="WD40"/>
    <property type="match status" value="2"/>
</dbReference>
<feature type="repeat" description="WD" evidence="6">
    <location>
        <begin position="2"/>
        <end position="43"/>
    </location>
</feature>
<dbReference type="Proteomes" id="UP000250266">
    <property type="component" value="Unassembled WGS sequence"/>
</dbReference>
<evidence type="ECO:0000256" key="3">
    <source>
        <dbReference type="ARBA" id="ARBA00038415"/>
    </source>
</evidence>
<feature type="repeat" description="WD" evidence="6">
    <location>
        <begin position="44"/>
        <end position="85"/>
    </location>
</feature>
<keyword evidence="8" id="KW-1185">Reference proteome</keyword>
<dbReference type="PROSITE" id="PS50294">
    <property type="entry name" value="WD_REPEATS_REGION"/>
    <property type="match status" value="2"/>
</dbReference>
<comment type="function">
    <text evidence="5">Involved in mitochondrial fission. Acts as an adapter protein required to form mitochondrial fission complexes. Formation of these complexes is required to promote constriction and fission of the mitochondrial compartment at a late step in mitochondrial division.</text>
</comment>
<gene>
    <name evidence="7" type="ORF">K432DRAFT_298813</name>
</gene>
<comment type="similarity">
    <text evidence="3">Belongs to the WD repeat MDV1/CAF4 family.</text>
</comment>
<dbReference type="InterPro" id="IPR015943">
    <property type="entry name" value="WD40/YVTN_repeat-like_dom_sf"/>
</dbReference>
<dbReference type="EMBL" id="KV744982">
    <property type="protein sequence ID" value="OCK79913.1"/>
    <property type="molecule type" value="Genomic_DNA"/>
</dbReference>
<protein>
    <recommendedName>
        <fullName evidence="4">Mitochondrial division protein 1</fullName>
    </recommendedName>
</protein>
<evidence type="ECO:0000256" key="1">
    <source>
        <dbReference type="ARBA" id="ARBA00022574"/>
    </source>
</evidence>
<dbReference type="InterPro" id="IPR001680">
    <property type="entry name" value="WD40_rpt"/>
</dbReference>
<evidence type="ECO:0000256" key="2">
    <source>
        <dbReference type="ARBA" id="ARBA00022737"/>
    </source>
</evidence>
<keyword evidence="1 6" id="KW-0853">WD repeat</keyword>
<dbReference type="InterPro" id="IPR036322">
    <property type="entry name" value="WD40_repeat_dom_sf"/>
</dbReference>
<sequence length="161" mass="17376">TLEGHSDSVLTVVLSPDGSRLASGSYNNSVRVWNVSTGKVEQTLRGHSDSILSVAFSPDGSRLVSGSSDNTVRVWNVVIGQVEQTLRGHSDLVLSVADSHSFYTVNNSMDWVFRNGSRILYLPFDYRPAEFATEGSTVATGTKTGRVAIIGFRPDVEVGNI</sequence>
<dbReference type="PROSITE" id="PS00678">
    <property type="entry name" value="WD_REPEATS_1"/>
    <property type="match status" value="2"/>
</dbReference>
<evidence type="ECO:0000313" key="7">
    <source>
        <dbReference type="EMBL" id="OCK79913.1"/>
    </source>
</evidence>
<dbReference type="PANTHER" id="PTHR22847:SF637">
    <property type="entry name" value="WD REPEAT DOMAIN 5B"/>
    <property type="match status" value="1"/>
</dbReference>